<keyword evidence="1" id="KW-0560">Oxidoreductase</keyword>
<dbReference type="AlphaFoldDB" id="A0A2T4J541"/>
<reference evidence="1 2" key="1">
    <citation type="submission" date="2018-03" db="EMBL/GenBank/DDBJ databases">
        <title>Rhodobacter blasticus.</title>
        <authorList>
            <person name="Meyer T.E."/>
            <person name="Miller S."/>
            <person name="Lodha T."/>
            <person name="Gandham S."/>
            <person name="Chintalapati S."/>
            <person name="Chintalapati V.R."/>
        </authorList>
    </citation>
    <scope>NUCLEOTIDE SEQUENCE [LARGE SCALE GENOMIC DNA]</scope>
    <source>
        <strain evidence="1 2">DSM 2131</strain>
    </source>
</reference>
<keyword evidence="2" id="KW-1185">Reference proteome</keyword>
<accession>A0A2T4J541</accession>
<gene>
    <name evidence="1" type="ORF">C5F44_15795</name>
</gene>
<dbReference type="RefSeq" id="WP_107674512.1">
    <property type="nucleotide sequence ID" value="NZ_PZKE01000022.1"/>
</dbReference>
<proteinExistence type="predicted"/>
<comment type="caution">
    <text evidence="1">The sequence shown here is derived from an EMBL/GenBank/DDBJ whole genome shotgun (WGS) entry which is preliminary data.</text>
</comment>
<sequence>MPVASLSLFRFDGTLDRLWVVTQMVSARLTLRNESALRFWKLCGSGTGEGFTPRPNWGVWAIMATWDDLETARARTAQSPVWQRWRAHADESATVFLAPVSSRGTWGGVNPFPAGPDSGTGPLVALTRASIKPGNARRFWAREPEISARIGADPNVIFKIGIGELPLLHQVTFSVWPDAATMAAFAHGNTPHGLAIKSVREENWFSEELYARFRLLGAEGRWEGRALSDRLGTATVAA</sequence>
<dbReference type="NCBIfam" id="NF045923">
    <property type="entry name" value="SpheroidMoxCrtARhod"/>
    <property type="match status" value="1"/>
</dbReference>
<keyword evidence="1" id="KW-0503">Monooxygenase</keyword>
<protein>
    <submittedName>
        <fullName evidence="1">Spheroidene monooxygenase</fullName>
    </submittedName>
</protein>
<evidence type="ECO:0000313" key="1">
    <source>
        <dbReference type="EMBL" id="PTE12958.1"/>
    </source>
</evidence>
<evidence type="ECO:0000313" key="2">
    <source>
        <dbReference type="Proteomes" id="UP000241362"/>
    </source>
</evidence>
<dbReference type="Proteomes" id="UP000241362">
    <property type="component" value="Unassembled WGS sequence"/>
</dbReference>
<dbReference type="CDD" id="cd21650">
    <property type="entry name" value="CrtA-like"/>
    <property type="match status" value="1"/>
</dbReference>
<dbReference type="InterPro" id="IPR049574">
    <property type="entry name" value="CrtA-like"/>
</dbReference>
<name>A0A2T4J541_FUSBL</name>
<organism evidence="1 2">
    <name type="scientific">Fuscovulum blasticum DSM 2131</name>
    <dbReference type="NCBI Taxonomy" id="1188250"/>
    <lineage>
        <taxon>Bacteria</taxon>
        <taxon>Pseudomonadati</taxon>
        <taxon>Pseudomonadota</taxon>
        <taxon>Alphaproteobacteria</taxon>
        <taxon>Rhodobacterales</taxon>
        <taxon>Paracoccaceae</taxon>
        <taxon>Pseudogemmobacter</taxon>
    </lineage>
</organism>
<dbReference type="EMBL" id="PZKE01000022">
    <property type="protein sequence ID" value="PTE12958.1"/>
    <property type="molecule type" value="Genomic_DNA"/>
</dbReference>
<dbReference type="GO" id="GO:0004497">
    <property type="term" value="F:monooxygenase activity"/>
    <property type="evidence" value="ECO:0007669"/>
    <property type="project" value="UniProtKB-KW"/>
</dbReference>